<accession>A0A0N0LRT4</accession>
<evidence type="ECO:0000313" key="2">
    <source>
        <dbReference type="EMBL" id="KPH54977.1"/>
    </source>
</evidence>
<dbReference type="RefSeq" id="WP_005023130.1">
    <property type="nucleotide sequence ID" value="NZ_CABKNZ010000039.1"/>
</dbReference>
<sequence>MAKHLVVKELKRRGMNVSYFCKKHRLNINTFYAVITGRYRNQEVINILRKRRLLSHLYNEFPELRIGIYKK</sequence>
<protein>
    <recommendedName>
        <fullName evidence="5">Phage-associated protein, BcepMu gp16 family</fullName>
    </recommendedName>
</protein>
<dbReference type="EMBL" id="JNOC01000078">
    <property type="protein sequence ID" value="KPH54977.1"/>
    <property type="molecule type" value="Genomic_DNA"/>
</dbReference>
<dbReference type="STRING" id="35818.HPU229336_04945"/>
<dbReference type="Proteomes" id="UP000037997">
    <property type="component" value="Unassembled WGS sequence"/>
</dbReference>
<evidence type="ECO:0000313" key="1">
    <source>
        <dbReference type="EMBL" id="KPH50052.1"/>
    </source>
</evidence>
<name>A0A0N0LRT4_9HELI</name>
<gene>
    <name evidence="2" type="ORF">HPU229334_11305</name>
    <name evidence="1" type="ORF">HPU229336_04945</name>
</gene>
<comment type="caution">
    <text evidence="2">The sequence shown here is derived from an EMBL/GenBank/DDBJ whole genome shotgun (WGS) entry which is preliminary data.</text>
</comment>
<evidence type="ECO:0000313" key="3">
    <source>
        <dbReference type="Proteomes" id="UP000037800"/>
    </source>
</evidence>
<organism evidence="2 4">
    <name type="scientific">Helicobacter pullorum</name>
    <dbReference type="NCBI Taxonomy" id="35818"/>
    <lineage>
        <taxon>Bacteria</taxon>
        <taxon>Pseudomonadati</taxon>
        <taxon>Campylobacterota</taxon>
        <taxon>Epsilonproteobacteria</taxon>
        <taxon>Campylobacterales</taxon>
        <taxon>Helicobacteraceae</taxon>
        <taxon>Helicobacter</taxon>
    </lineage>
</organism>
<dbReference type="EMBL" id="JNUR01000035">
    <property type="protein sequence ID" value="KPH50052.1"/>
    <property type="molecule type" value="Genomic_DNA"/>
</dbReference>
<proteinExistence type="predicted"/>
<evidence type="ECO:0000313" key="4">
    <source>
        <dbReference type="Proteomes" id="UP000037997"/>
    </source>
</evidence>
<dbReference type="AlphaFoldDB" id="A0A0N0LRT4"/>
<reference evidence="3 4" key="1">
    <citation type="submission" date="2014-06" db="EMBL/GenBank/DDBJ databases">
        <title>Helicobacter pullorum isolates in fresh chicken meat - phenotypic and genotypic features.</title>
        <authorList>
            <person name="Borges V."/>
            <person name="Santos A."/>
            <person name="Correia C.B."/>
            <person name="Saraiva M."/>
            <person name="Menard A."/>
            <person name="Vieira L."/>
            <person name="Sampaio D.A."/>
            <person name="Gomes J.P."/>
            <person name="Oleastro M."/>
        </authorList>
    </citation>
    <scope>NUCLEOTIDE SEQUENCE [LARGE SCALE GENOMIC DNA]</scope>
    <source>
        <strain evidence="2 4">229334/12</strain>
        <strain evidence="1 3">229336/12</strain>
    </source>
</reference>
<dbReference type="Proteomes" id="UP000037800">
    <property type="component" value="Unassembled WGS sequence"/>
</dbReference>
<dbReference type="PATRIC" id="fig|35818.10.peg.1011"/>
<evidence type="ECO:0008006" key="5">
    <source>
        <dbReference type="Google" id="ProtNLM"/>
    </source>
</evidence>